<dbReference type="Proteomes" id="UP000184693">
    <property type="component" value="Unassembled WGS sequence"/>
</dbReference>
<feature type="transmembrane region" description="Helical" evidence="1">
    <location>
        <begin position="35"/>
        <end position="56"/>
    </location>
</feature>
<dbReference type="InterPro" id="IPR003675">
    <property type="entry name" value="Rce1/LyrA-like_dom"/>
</dbReference>
<feature type="transmembrane region" description="Helical" evidence="1">
    <location>
        <begin position="180"/>
        <end position="199"/>
    </location>
</feature>
<dbReference type="GO" id="GO:0080120">
    <property type="term" value="P:CAAX-box protein maturation"/>
    <property type="evidence" value="ECO:0007669"/>
    <property type="project" value="UniProtKB-ARBA"/>
</dbReference>
<dbReference type="PANTHER" id="PTHR39430">
    <property type="entry name" value="MEMBRANE-ASSOCIATED PROTEASE-RELATED"/>
    <property type="match status" value="1"/>
</dbReference>
<dbReference type="GO" id="GO:0004175">
    <property type="term" value="F:endopeptidase activity"/>
    <property type="evidence" value="ECO:0007669"/>
    <property type="project" value="UniProtKB-ARBA"/>
</dbReference>
<evidence type="ECO:0000259" key="2">
    <source>
        <dbReference type="Pfam" id="PF02517"/>
    </source>
</evidence>
<accession>A0A1N6JWL6</accession>
<feature type="domain" description="CAAX prenyl protease 2/Lysostaphin resistance protein A-like" evidence="2">
    <location>
        <begin position="151"/>
        <end position="240"/>
    </location>
</feature>
<feature type="transmembrane region" description="Helical" evidence="1">
    <location>
        <begin position="281"/>
        <end position="298"/>
    </location>
</feature>
<dbReference type="OrthoDB" id="193898at2"/>
<dbReference type="Pfam" id="PF02517">
    <property type="entry name" value="Rce1-like"/>
    <property type="match status" value="1"/>
</dbReference>
<proteinExistence type="predicted"/>
<dbReference type="EMBL" id="FSRM01000002">
    <property type="protein sequence ID" value="SIO48725.1"/>
    <property type="molecule type" value="Genomic_DNA"/>
</dbReference>
<keyword evidence="1" id="KW-0472">Membrane</keyword>
<name>A0A1N6JWL6_9BURK</name>
<organism evidence="3 4">
    <name type="scientific">Paraburkholderia phenazinium</name>
    <dbReference type="NCBI Taxonomy" id="60549"/>
    <lineage>
        <taxon>Bacteria</taxon>
        <taxon>Pseudomonadati</taxon>
        <taxon>Pseudomonadota</taxon>
        <taxon>Betaproteobacteria</taxon>
        <taxon>Burkholderiales</taxon>
        <taxon>Burkholderiaceae</taxon>
        <taxon>Paraburkholderia</taxon>
    </lineage>
</organism>
<evidence type="ECO:0000256" key="1">
    <source>
        <dbReference type="SAM" id="Phobius"/>
    </source>
</evidence>
<dbReference type="AlphaFoldDB" id="A0A1N6JWL6"/>
<feature type="transmembrane region" description="Helical" evidence="1">
    <location>
        <begin position="150"/>
        <end position="168"/>
    </location>
</feature>
<evidence type="ECO:0000313" key="3">
    <source>
        <dbReference type="EMBL" id="SIO48725.1"/>
    </source>
</evidence>
<sequence>MKNNPIRNALHSFRNRISSSLAVHGRLRTRRCIRLFYVVFLLVTSAVAGVAYLFHYSLRVHGATMTPGHELLMRVTFCGAALVATKVTSGFEKEPWLAYGLDARHRTVHFGFGLLVGTLALSGTMTALVLTGGANVTRSESLGGSPIASGMLWALVFILVGWSEELIFRGYVFFRLARDVGAVAAAVRTSLAFGFVHAFNPNESILGLVQVVLFGLVACFAIWRTGSLWWAAGMHAAWDWSESFLFGAADSGRMVSGHFLTSQAIGPSWLSGGATGPEGSLLAIPAVGILALIVLLALPKTGAAMSLRTRQAA</sequence>
<protein>
    <recommendedName>
        <fullName evidence="2">CAAX prenyl protease 2/Lysostaphin resistance protein A-like domain-containing protein</fullName>
    </recommendedName>
</protein>
<evidence type="ECO:0000313" key="4">
    <source>
        <dbReference type="Proteomes" id="UP000184693"/>
    </source>
</evidence>
<reference evidence="3 4" key="1">
    <citation type="submission" date="2016-11" db="EMBL/GenBank/DDBJ databases">
        <authorList>
            <person name="Jaros S."/>
            <person name="Januszkiewicz K."/>
            <person name="Wedrychowicz H."/>
        </authorList>
    </citation>
    <scope>NUCLEOTIDE SEQUENCE [LARGE SCALE GENOMIC DNA]</scope>
    <source>
        <strain evidence="3 4">GAS86</strain>
    </source>
</reference>
<feature type="transmembrane region" description="Helical" evidence="1">
    <location>
        <begin position="205"/>
        <end position="223"/>
    </location>
</feature>
<gene>
    <name evidence="3" type="ORF">SAMN05444168_5280</name>
</gene>
<feature type="transmembrane region" description="Helical" evidence="1">
    <location>
        <begin position="110"/>
        <end position="130"/>
    </location>
</feature>
<keyword evidence="1" id="KW-0812">Transmembrane</keyword>
<keyword evidence="1" id="KW-1133">Transmembrane helix</keyword>
<dbReference type="PANTHER" id="PTHR39430:SF1">
    <property type="entry name" value="PROTEASE"/>
    <property type="match status" value="1"/>
</dbReference>